<organism evidence="1 2">
    <name type="scientific">Chitinophaga eiseniae</name>
    <dbReference type="NCBI Taxonomy" id="634771"/>
    <lineage>
        <taxon>Bacteria</taxon>
        <taxon>Pseudomonadati</taxon>
        <taxon>Bacteroidota</taxon>
        <taxon>Chitinophagia</taxon>
        <taxon>Chitinophagales</taxon>
        <taxon>Chitinophagaceae</taxon>
        <taxon>Chitinophaga</taxon>
    </lineage>
</organism>
<protein>
    <submittedName>
        <fullName evidence="1">Uncharacterized protein</fullName>
    </submittedName>
</protein>
<evidence type="ECO:0000313" key="2">
    <source>
        <dbReference type="Proteomes" id="UP000190367"/>
    </source>
</evidence>
<reference evidence="2" key="1">
    <citation type="submission" date="2017-02" db="EMBL/GenBank/DDBJ databases">
        <authorList>
            <person name="Varghese N."/>
            <person name="Submissions S."/>
        </authorList>
    </citation>
    <scope>NUCLEOTIDE SEQUENCE [LARGE SCALE GENOMIC DNA]</scope>
    <source>
        <strain evidence="2">DSM 22224</strain>
    </source>
</reference>
<sequence length="190" mass="21488">MNMYKNLEINFQEQYFDIEAPIIPGVSLGGIQQGMLVKGLEKMFRTDQYFARDKKISLVTTPSLRYIEYWYMGGIIRLKVDIYDGRITNIIATKGYQGTVNGVLRVGMTVREVLQVDAGFTCYSPPGGLMSPNFLGICLYFTPNFDAETDSLSDYMDHKILGIGLINEFNAEGDDVYVMLYGLNHPRFNG</sequence>
<proteinExistence type="predicted"/>
<dbReference type="Proteomes" id="UP000190367">
    <property type="component" value="Unassembled WGS sequence"/>
</dbReference>
<accession>A0A1T4U2Z5</accession>
<dbReference type="AlphaFoldDB" id="A0A1T4U2Z5"/>
<dbReference type="EMBL" id="FUWZ01000008">
    <property type="protein sequence ID" value="SKA47054.1"/>
    <property type="molecule type" value="Genomic_DNA"/>
</dbReference>
<name>A0A1T4U2Z5_9BACT</name>
<evidence type="ECO:0000313" key="1">
    <source>
        <dbReference type="EMBL" id="SKA47054.1"/>
    </source>
</evidence>
<keyword evidence="2" id="KW-1185">Reference proteome</keyword>
<gene>
    <name evidence="1" type="ORF">SAMN04488128_10886</name>
</gene>